<dbReference type="InterPro" id="IPR058031">
    <property type="entry name" value="AAA_lid_NorR"/>
</dbReference>
<dbReference type="InterPro" id="IPR011006">
    <property type="entry name" value="CheY-like_superfamily"/>
</dbReference>
<dbReference type="Gene3D" id="3.40.50.300">
    <property type="entry name" value="P-loop containing nucleotide triphosphate hydrolases"/>
    <property type="match status" value="1"/>
</dbReference>
<keyword evidence="8" id="KW-1185">Reference proteome</keyword>
<dbReference type="Pfam" id="PF25601">
    <property type="entry name" value="AAA_lid_14"/>
    <property type="match status" value="1"/>
</dbReference>
<dbReference type="SMART" id="SM00382">
    <property type="entry name" value="AAA"/>
    <property type="match status" value="1"/>
</dbReference>
<evidence type="ECO:0000256" key="1">
    <source>
        <dbReference type="ARBA" id="ARBA00022741"/>
    </source>
</evidence>
<dbReference type="PANTHER" id="PTHR32071">
    <property type="entry name" value="TRANSCRIPTIONAL REGULATORY PROTEIN"/>
    <property type="match status" value="1"/>
</dbReference>
<dbReference type="Pfam" id="PF02954">
    <property type="entry name" value="HTH_8"/>
    <property type="match status" value="1"/>
</dbReference>
<dbReference type="InterPro" id="IPR025662">
    <property type="entry name" value="Sigma_54_int_dom_ATP-bd_1"/>
</dbReference>
<protein>
    <recommendedName>
        <fullName evidence="6">Sigma-54 factor interaction domain-containing protein</fullName>
    </recommendedName>
</protein>
<evidence type="ECO:0000259" key="6">
    <source>
        <dbReference type="PROSITE" id="PS50045"/>
    </source>
</evidence>
<dbReference type="PROSITE" id="PS50045">
    <property type="entry name" value="SIGMA54_INTERACT_4"/>
    <property type="match status" value="1"/>
</dbReference>
<dbReference type="Pfam" id="PF00158">
    <property type="entry name" value="Sigma54_activat"/>
    <property type="match status" value="1"/>
</dbReference>
<evidence type="ECO:0000256" key="3">
    <source>
        <dbReference type="ARBA" id="ARBA00023015"/>
    </source>
</evidence>
<dbReference type="InterPro" id="IPR003593">
    <property type="entry name" value="AAA+_ATPase"/>
</dbReference>
<evidence type="ECO:0000313" key="8">
    <source>
        <dbReference type="Proteomes" id="UP000189410"/>
    </source>
</evidence>
<organism evidence="7 8">
    <name type="scientific">Salinivibrio siamensis</name>
    <dbReference type="NCBI Taxonomy" id="414286"/>
    <lineage>
        <taxon>Bacteria</taxon>
        <taxon>Pseudomonadati</taxon>
        <taxon>Pseudomonadota</taxon>
        <taxon>Gammaproteobacteria</taxon>
        <taxon>Vibrionales</taxon>
        <taxon>Vibrionaceae</taxon>
        <taxon>Salinivibrio</taxon>
    </lineage>
</organism>
<dbReference type="Gene3D" id="1.10.10.60">
    <property type="entry name" value="Homeodomain-like"/>
    <property type="match status" value="1"/>
</dbReference>
<dbReference type="PROSITE" id="PS00675">
    <property type="entry name" value="SIGMA54_INTERACT_1"/>
    <property type="match status" value="1"/>
</dbReference>
<dbReference type="InterPro" id="IPR025944">
    <property type="entry name" value="Sigma_54_int_dom_CS"/>
</dbReference>
<sequence length="466" mass="51548">MYMSCLFAYLPQSSDASLRQMLKVALNARATNVVWFDTLAALLEACQVDDPGWVVIDVDTKDGDIDELLAIMTRVTHTQWVLLTDGAPFPAWNHHAQDMAATVLRRPTDKQAFQHLVIDQMRGEDRGQLQGTPVITSQADQYGYLLGSSSPMLALYRQLQRLGPTQANVFIIGESGVGKEHVAKTLHGLGRPTDIGGMERRSQGGDAPFMAVNCGALSPELIESELFGHVKGAFTGAHQDHQGIFYQAEGGTVFLDEITEMPQSLQVKLLRVLESGEYRPVGSTRNQKANVRLLAATNRDAQEAIQQGKLREDIYYRLAQFVVTVPPLRERGDDIHALTTHFLAELNFNHQTTVSISDNALEHVQHYHWPGNVRELKHAIEHGFLLSNGCIEVTDLPTNVMADDPSTAVEALSLPEGIRLDELEKAAILQTLARCQGNRQRTAKALGISPKTLYNKLQQYHALSSD</sequence>
<dbReference type="Proteomes" id="UP000189410">
    <property type="component" value="Unassembled WGS sequence"/>
</dbReference>
<dbReference type="PRINTS" id="PR01590">
    <property type="entry name" value="HTHFIS"/>
</dbReference>
<reference evidence="7 8" key="1">
    <citation type="journal article" date="2017" name="Genome Announc.">
        <title>Draft Genome Sequences of Salinivibrio proteolyticus, Salinivibrio sharmensis, Salinivibrio siamensis, Salinivibrio costicola subsp. alcaliphilus, Salinivibrio costicola subsp. vallismortis, and 29 New Isolates Belonging to the Genus Salinivibrio.</title>
        <authorList>
            <person name="Lopez-Hermoso C."/>
            <person name="de la Haba R.R."/>
            <person name="Sanchez-Porro C."/>
            <person name="Bayliss S.C."/>
            <person name="Feil E.J."/>
            <person name="Ventosa A."/>
        </authorList>
    </citation>
    <scope>NUCLEOTIDE SEQUENCE [LARGE SCALE GENOMIC DNA]</scope>
    <source>
        <strain evidence="7 8">JCM 14472</strain>
    </source>
</reference>
<dbReference type="InterPro" id="IPR002197">
    <property type="entry name" value="HTH_Fis"/>
</dbReference>
<dbReference type="InterPro" id="IPR027417">
    <property type="entry name" value="P-loop_NTPase"/>
</dbReference>
<comment type="caution">
    <text evidence="7">The sequence shown here is derived from an EMBL/GenBank/DDBJ whole genome shotgun (WGS) entry which is preliminary data.</text>
</comment>
<dbReference type="EMBL" id="MUFB01000011">
    <property type="protein sequence ID" value="OOE85717.1"/>
    <property type="molecule type" value="Genomic_DNA"/>
</dbReference>
<evidence type="ECO:0000313" key="7">
    <source>
        <dbReference type="EMBL" id="OOE85717.1"/>
    </source>
</evidence>
<dbReference type="Gene3D" id="1.10.8.60">
    <property type="match status" value="1"/>
</dbReference>
<dbReference type="CDD" id="cd00009">
    <property type="entry name" value="AAA"/>
    <property type="match status" value="1"/>
</dbReference>
<dbReference type="InterPro" id="IPR002078">
    <property type="entry name" value="Sigma_54_int"/>
</dbReference>
<dbReference type="InterPro" id="IPR009057">
    <property type="entry name" value="Homeodomain-like_sf"/>
</dbReference>
<keyword evidence="5" id="KW-0804">Transcription</keyword>
<evidence type="ECO:0000256" key="5">
    <source>
        <dbReference type="ARBA" id="ARBA00023163"/>
    </source>
</evidence>
<keyword evidence="3" id="KW-0805">Transcription regulation</keyword>
<keyword evidence="2" id="KW-0067">ATP-binding</keyword>
<evidence type="ECO:0000256" key="2">
    <source>
        <dbReference type="ARBA" id="ARBA00022840"/>
    </source>
</evidence>
<keyword evidence="1" id="KW-0547">Nucleotide-binding</keyword>
<keyword evidence="4" id="KW-0238">DNA-binding</keyword>
<dbReference type="SUPFAM" id="SSF46689">
    <property type="entry name" value="Homeodomain-like"/>
    <property type="match status" value="1"/>
</dbReference>
<dbReference type="PANTHER" id="PTHR32071:SF117">
    <property type="entry name" value="PTS-DEPENDENT DIHYDROXYACETONE KINASE OPERON REGULATORY PROTEIN-RELATED"/>
    <property type="match status" value="1"/>
</dbReference>
<feature type="domain" description="Sigma-54 factor interaction" evidence="6">
    <location>
        <begin position="145"/>
        <end position="385"/>
    </location>
</feature>
<dbReference type="PROSITE" id="PS00688">
    <property type="entry name" value="SIGMA54_INTERACT_3"/>
    <property type="match status" value="1"/>
</dbReference>
<gene>
    <name evidence="7" type="ORF">BZG73_07570</name>
</gene>
<accession>A0ABX3K9W5</accession>
<dbReference type="SUPFAM" id="SSF52172">
    <property type="entry name" value="CheY-like"/>
    <property type="match status" value="1"/>
</dbReference>
<evidence type="ECO:0000256" key="4">
    <source>
        <dbReference type="ARBA" id="ARBA00023125"/>
    </source>
</evidence>
<dbReference type="SUPFAM" id="SSF52540">
    <property type="entry name" value="P-loop containing nucleoside triphosphate hydrolases"/>
    <property type="match status" value="1"/>
</dbReference>
<proteinExistence type="predicted"/>
<name>A0ABX3K9W5_9GAMM</name>
<dbReference type="PROSITE" id="PS00676">
    <property type="entry name" value="SIGMA54_INTERACT_2"/>
    <property type="match status" value="1"/>
</dbReference>
<dbReference type="InterPro" id="IPR025943">
    <property type="entry name" value="Sigma_54_int_dom_ATP-bd_2"/>
</dbReference>